<dbReference type="InterPro" id="IPR035906">
    <property type="entry name" value="MetI-like_sf"/>
</dbReference>
<keyword evidence="3" id="KW-1003">Cell membrane</keyword>
<feature type="transmembrane region" description="Helical" evidence="7">
    <location>
        <begin position="107"/>
        <end position="130"/>
    </location>
</feature>
<dbReference type="RefSeq" id="WP_188336086.1">
    <property type="nucleotide sequence ID" value="NZ_CP061281.1"/>
</dbReference>
<comment type="subcellular location">
    <subcellularLocation>
        <location evidence="1 7">Cell membrane</location>
        <topology evidence="1 7">Multi-pass membrane protein</topology>
    </subcellularLocation>
</comment>
<feature type="transmembrane region" description="Helical" evidence="7">
    <location>
        <begin position="76"/>
        <end position="95"/>
    </location>
</feature>
<dbReference type="PANTHER" id="PTHR30614">
    <property type="entry name" value="MEMBRANE COMPONENT OF AMINO ACID ABC TRANSPORTER"/>
    <property type="match status" value="1"/>
</dbReference>
<dbReference type="GO" id="GO:0043190">
    <property type="term" value="C:ATP-binding cassette (ABC) transporter complex"/>
    <property type="evidence" value="ECO:0007669"/>
    <property type="project" value="InterPro"/>
</dbReference>
<dbReference type="InterPro" id="IPR043429">
    <property type="entry name" value="ArtM/GltK/GlnP/TcyL/YhdX-like"/>
</dbReference>
<organism evidence="9 10">
    <name type="scientific">Streptomyces xanthii</name>
    <dbReference type="NCBI Taxonomy" id="2768069"/>
    <lineage>
        <taxon>Bacteria</taxon>
        <taxon>Bacillati</taxon>
        <taxon>Actinomycetota</taxon>
        <taxon>Actinomycetes</taxon>
        <taxon>Kitasatosporales</taxon>
        <taxon>Streptomycetaceae</taxon>
        <taxon>Streptomyces</taxon>
    </lineage>
</organism>
<reference evidence="9 10" key="1">
    <citation type="submission" date="2020-09" db="EMBL/GenBank/DDBJ databases">
        <title>A novel species.</title>
        <authorList>
            <person name="Gao J."/>
        </authorList>
    </citation>
    <scope>NUCLEOTIDE SEQUENCE [LARGE SCALE GENOMIC DNA]</scope>
    <source>
        <strain evidence="9 10">CRXT-Y-14</strain>
    </source>
</reference>
<gene>
    <name evidence="9" type="ORF">IAG42_06605</name>
</gene>
<evidence type="ECO:0000256" key="3">
    <source>
        <dbReference type="ARBA" id="ARBA00022475"/>
    </source>
</evidence>
<dbReference type="KEGG" id="sxn:IAG42_06605"/>
<dbReference type="Proteomes" id="UP000516428">
    <property type="component" value="Chromosome"/>
</dbReference>
<dbReference type="GO" id="GO:0022857">
    <property type="term" value="F:transmembrane transporter activity"/>
    <property type="evidence" value="ECO:0007669"/>
    <property type="project" value="InterPro"/>
</dbReference>
<keyword evidence="6 7" id="KW-0472">Membrane</keyword>
<evidence type="ECO:0000256" key="2">
    <source>
        <dbReference type="ARBA" id="ARBA00022448"/>
    </source>
</evidence>
<accession>A0A7H1B3M7</accession>
<dbReference type="EMBL" id="CP061281">
    <property type="protein sequence ID" value="QNS03332.1"/>
    <property type="molecule type" value="Genomic_DNA"/>
</dbReference>
<evidence type="ECO:0000256" key="6">
    <source>
        <dbReference type="ARBA" id="ARBA00023136"/>
    </source>
</evidence>
<comment type="similarity">
    <text evidence="7">Belongs to the binding-protein-dependent transport system permease family.</text>
</comment>
<keyword evidence="10" id="KW-1185">Reference proteome</keyword>
<evidence type="ECO:0000256" key="7">
    <source>
        <dbReference type="RuleBase" id="RU363032"/>
    </source>
</evidence>
<evidence type="ECO:0000256" key="1">
    <source>
        <dbReference type="ARBA" id="ARBA00004651"/>
    </source>
</evidence>
<protein>
    <submittedName>
        <fullName evidence="9">Amino acid ABC transporter permease</fullName>
    </submittedName>
</protein>
<dbReference type="AlphaFoldDB" id="A0A7H1B3M7"/>
<dbReference type="InterPro" id="IPR000515">
    <property type="entry name" value="MetI-like"/>
</dbReference>
<dbReference type="PROSITE" id="PS50928">
    <property type="entry name" value="ABC_TM1"/>
    <property type="match status" value="1"/>
</dbReference>
<evidence type="ECO:0000313" key="10">
    <source>
        <dbReference type="Proteomes" id="UP000516428"/>
    </source>
</evidence>
<dbReference type="Pfam" id="PF00528">
    <property type="entry name" value="BPD_transp_1"/>
    <property type="match status" value="1"/>
</dbReference>
<dbReference type="NCBIfam" id="TIGR01726">
    <property type="entry name" value="HEQRo_perm_3TM"/>
    <property type="match status" value="1"/>
</dbReference>
<dbReference type="SUPFAM" id="SSF161098">
    <property type="entry name" value="MetI-like"/>
    <property type="match status" value="1"/>
</dbReference>
<evidence type="ECO:0000256" key="4">
    <source>
        <dbReference type="ARBA" id="ARBA00022692"/>
    </source>
</evidence>
<evidence type="ECO:0000313" key="9">
    <source>
        <dbReference type="EMBL" id="QNS03332.1"/>
    </source>
</evidence>
<feature type="transmembrane region" description="Helical" evidence="7">
    <location>
        <begin position="236"/>
        <end position="258"/>
    </location>
</feature>
<evidence type="ECO:0000259" key="8">
    <source>
        <dbReference type="PROSITE" id="PS50928"/>
    </source>
</evidence>
<sequence length="289" mass="31913">MKALDHGATALYDIPGPNTERRHKLYGLVSTVILLALVGWILYLLFDTDQFTSTKWTPFEYKGIQELLLRGLGNTLKAFAIAAVLSLALGTVLAVGRLSDHRPVRWLATLFVEFFRAMPVLVMIFFIYVALKAEPLPALVAGLTLYNGSVLAEVFRSGINAVERGQREAAFALGMRKTQVMTHVLVPQAVRAMLPAIISQLVVALKDTSLGYLITYEEFLHAGKLIASNLDYDLPFIPVVMVISPIYIGMCMLLSWFAQWVAKRQRRNPKTEAADVAPAEPGTLLPGVQ</sequence>
<dbReference type="PANTHER" id="PTHR30614:SF21">
    <property type="entry name" value="AMINO ACID ABC TRANSPORTER PERMEASE"/>
    <property type="match status" value="1"/>
</dbReference>
<dbReference type="Gene3D" id="1.10.3720.10">
    <property type="entry name" value="MetI-like"/>
    <property type="match status" value="1"/>
</dbReference>
<evidence type="ECO:0000256" key="5">
    <source>
        <dbReference type="ARBA" id="ARBA00022989"/>
    </source>
</evidence>
<keyword evidence="4 7" id="KW-0812">Transmembrane</keyword>
<proteinExistence type="inferred from homology"/>
<dbReference type="CDD" id="cd06261">
    <property type="entry name" value="TM_PBP2"/>
    <property type="match status" value="1"/>
</dbReference>
<dbReference type="GO" id="GO:0006865">
    <property type="term" value="P:amino acid transport"/>
    <property type="evidence" value="ECO:0007669"/>
    <property type="project" value="TreeGrafter"/>
</dbReference>
<dbReference type="InterPro" id="IPR010065">
    <property type="entry name" value="AA_ABC_transptr_permease_3TM"/>
</dbReference>
<keyword evidence="2 7" id="KW-0813">Transport</keyword>
<feature type="transmembrane region" description="Helical" evidence="7">
    <location>
        <begin position="25"/>
        <end position="46"/>
    </location>
</feature>
<name>A0A7H1B3M7_9ACTN</name>
<keyword evidence="5 7" id="KW-1133">Transmembrane helix</keyword>
<feature type="domain" description="ABC transmembrane type-1" evidence="8">
    <location>
        <begin position="72"/>
        <end position="258"/>
    </location>
</feature>